<gene>
    <name evidence="1" type="ORF">MUN86_28255</name>
</gene>
<dbReference type="Proteomes" id="UP000830401">
    <property type="component" value="Plasmid unnamed5"/>
</dbReference>
<proteinExistence type="predicted"/>
<evidence type="ECO:0000313" key="2">
    <source>
        <dbReference type="Proteomes" id="UP000830401"/>
    </source>
</evidence>
<keyword evidence="2" id="KW-1185">Reference proteome</keyword>
<reference evidence="1" key="1">
    <citation type="submission" date="2022-04" db="EMBL/GenBank/DDBJ databases">
        <title>Hymenobacter sp. isolated from the air.</title>
        <authorList>
            <person name="Won M."/>
            <person name="Lee C.-M."/>
            <person name="Woen H.-Y."/>
            <person name="Kwon S.-W."/>
        </authorList>
    </citation>
    <scope>NUCLEOTIDE SEQUENCE</scope>
    <source>
        <strain evidence="1">5420S-77</strain>
        <plasmid evidence="1">unnamed5</plasmid>
    </source>
</reference>
<organism evidence="1 2">
    <name type="scientific">Hymenobacter volaticus</name>
    <dbReference type="NCBI Taxonomy" id="2932254"/>
    <lineage>
        <taxon>Bacteria</taxon>
        <taxon>Pseudomonadati</taxon>
        <taxon>Bacteroidota</taxon>
        <taxon>Cytophagia</taxon>
        <taxon>Cytophagales</taxon>
        <taxon>Hymenobacteraceae</taxon>
        <taxon>Hymenobacter</taxon>
    </lineage>
</organism>
<geneLocation type="plasmid" evidence="1 2">
    <name>unnamed5</name>
</geneLocation>
<accession>A0ABY4GFD2</accession>
<keyword evidence="1" id="KW-0614">Plasmid</keyword>
<evidence type="ECO:0008006" key="3">
    <source>
        <dbReference type="Google" id="ProtNLM"/>
    </source>
</evidence>
<evidence type="ECO:0000313" key="1">
    <source>
        <dbReference type="EMBL" id="UOQ69536.1"/>
    </source>
</evidence>
<dbReference type="EMBL" id="CP095066">
    <property type="protein sequence ID" value="UOQ69536.1"/>
    <property type="molecule type" value="Genomic_DNA"/>
</dbReference>
<sequence length="138" mass="15849">MPLVTHSVYFENAAGQLGEHALGYAVVRYKPGKRELLDFQALLTHLSHLLRRRGWHKVLSDQRALAPFTEQEQTFIRERWRQGGPGGHYEKLVAVLLPHDVYARLSAHLVLNDAHEGDVTYHIFEDELAAGTWLRQML</sequence>
<protein>
    <recommendedName>
        <fullName evidence="3">DUF3800 domain-containing protein</fullName>
    </recommendedName>
</protein>
<dbReference type="RefSeq" id="WP_245127359.1">
    <property type="nucleotide sequence ID" value="NZ_CP095066.1"/>
</dbReference>
<name>A0ABY4GFD2_9BACT</name>